<evidence type="ECO:0000256" key="10">
    <source>
        <dbReference type="SAM" id="Phobius"/>
    </source>
</evidence>
<dbReference type="CDD" id="cd16917">
    <property type="entry name" value="HATPase_UhpB-NarQ-NarX-like"/>
    <property type="match status" value="1"/>
</dbReference>
<dbReference type="InterPro" id="IPR011712">
    <property type="entry name" value="Sig_transdc_His_kin_sub3_dim/P"/>
</dbReference>
<accession>A0ABQ4DQH1</accession>
<comment type="catalytic activity">
    <reaction evidence="1">
        <text>ATP + protein L-histidine = ADP + protein N-phospho-L-histidine.</text>
        <dbReference type="EC" id="2.7.13.3"/>
    </reaction>
</comment>
<feature type="transmembrane region" description="Helical" evidence="10">
    <location>
        <begin position="55"/>
        <end position="73"/>
    </location>
</feature>
<keyword evidence="10" id="KW-0472">Membrane</keyword>
<reference evidence="13 14" key="1">
    <citation type="submission" date="2021-01" db="EMBL/GenBank/DDBJ databases">
        <title>Whole genome shotgun sequence of Cellulomonas phragmiteti NBRC 110785.</title>
        <authorList>
            <person name="Komaki H."/>
            <person name="Tamura T."/>
        </authorList>
    </citation>
    <scope>NUCLEOTIDE SEQUENCE [LARGE SCALE GENOMIC DNA]</scope>
    <source>
        <strain evidence="13 14">NBRC 110785</strain>
    </source>
</reference>
<dbReference type="EMBL" id="BONP01000030">
    <property type="protein sequence ID" value="GIG41589.1"/>
    <property type="molecule type" value="Genomic_DNA"/>
</dbReference>
<evidence type="ECO:0000256" key="7">
    <source>
        <dbReference type="ARBA" id="ARBA00022840"/>
    </source>
</evidence>
<keyword evidence="10" id="KW-0812">Transmembrane</keyword>
<keyword evidence="5" id="KW-0547">Nucleotide-binding</keyword>
<dbReference type="InterPro" id="IPR050482">
    <property type="entry name" value="Sensor_HK_TwoCompSys"/>
</dbReference>
<name>A0ABQ4DQH1_9CELL</name>
<evidence type="ECO:0000256" key="3">
    <source>
        <dbReference type="ARBA" id="ARBA00022553"/>
    </source>
</evidence>
<dbReference type="Pfam" id="PF02518">
    <property type="entry name" value="HATPase_c"/>
    <property type="match status" value="1"/>
</dbReference>
<feature type="domain" description="Histidine kinase/HSP90-like ATPase" evidence="11">
    <location>
        <begin position="253"/>
        <end position="343"/>
    </location>
</feature>
<evidence type="ECO:0000256" key="2">
    <source>
        <dbReference type="ARBA" id="ARBA00012438"/>
    </source>
</evidence>
<dbReference type="InterPro" id="IPR003594">
    <property type="entry name" value="HATPase_dom"/>
</dbReference>
<evidence type="ECO:0000256" key="9">
    <source>
        <dbReference type="SAM" id="MobiDB-lite"/>
    </source>
</evidence>
<keyword evidence="4" id="KW-0808">Transferase</keyword>
<dbReference type="Gene3D" id="3.30.565.10">
    <property type="entry name" value="Histidine kinase-like ATPase, C-terminal domain"/>
    <property type="match status" value="1"/>
</dbReference>
<keyword evidence="6" id="KW-0418">Kinase</keyword>
<dbReference type="PANTHER" id="PTHR24421:SF10">
    <property type="entry name" value="NITRATE_NITRITE SENSOR PROTEIN NARQ"/>
    <property type="match status" value="1"/>
</dbReference>
<dbReference type="SUPFAM" id="SSF55874">
    <property type="entry name" value="ATPase domain of HSP90 chaperone/DNA topoisomerase II/histidine kinase"/>
    <property type="match status" value="1"/>
</dbReference>
<dbReference type="PANTHER" id="PTHR24421">
    <property type="entry name" value="NITRATE/NITRITE SENSOR PROTEIN NARX-RELATED"/>
    <property type="match status" value="1"/>
</dbReference>
<evidence type="ECO:0000256" key="4">
    <source>
        <dbReference type="ARBA" id="ARBA00022679"/>
    </source>
</evidence>
<comment type="caution">
    <text evidence="13">The sequence shown here is derived from an EMBL/GenBank/DDBJ whole genome shotgun (WGS) entry which is preliminary data.</text>
</comment>
<feature type="region of interest" description="Disordered" evidence="9">
    <location>
        <begin position="1"/>
        <end position="37"/>
    </location>
</feature>
<sequence length="345" mass="35677">MLRRANTARARSVIGSGSGAGRAVSDLGPSDLGPTTRRRPGAYIRRVTFARPRSLVLPVLGAVLLVAVLATVALGPVPWVVALAGGGVGMVTAAWAAMRLRSERLAHARDLARWSAAEAVLGERIAIARDLHDLVSHGLGLITVRAAAVRHTAAVAELAGPAGTSTTGSPTTVTAPTVTELRAALEDVEQISRDATLELRRMLRALRGADDPAPLRPSESLAAVPEIVEATRRAGLTVDLQADPLPDVSPGVQLAVCAVVREGLANAARHAGATHAQVRLATDSDGAVRVEVTDAGPAPHWVPAPGAGHGVTGLRERVLTLGGTLEAGPQGSGYRLTAWLPDRER</sequence>
<evidence type="ECO:0000256" key="5">
    <source>
        <dbReference type="ARBA" id="ARBA00022741"/>
    </source>
</evidence>
<evidence type="ECO:0000256" key="8">
    <source>
        <dbReference type="ARBA" id="ARBA00023012"/>
    </source>
</evidence>
<feature type="domain" description="Signal transduction histidine kinase subgroup 3 dimerisation and phosphoacceptor" evidence="12">
    <location>
        <begin position="123"/>
        <end position="154"/>
    </location>
</feature>
<feature type="transmembrane region" description="Helical" evidence="10">
    <location>
        <begin position="79"/>
        <end position="98"/>
    </location>
</feature>
<dbReference type="Pfam" id="PF07730">
    <property type="entry name" value="HisKA_3"/>
    <property type="match status" value="1"/>
</dbReference>
<keyword evidence="8" id="KW-0902">Two-component regulatory system</keyword>
<dbReference type="Proteomes" id="UP000614741">
    <property type="component" value="Unassembled WGS sequence"/>
</dbReference>
<dbReference type="EC" id="2.7.13.3" evidence="2"/>
<dbReference type="InterPro" id="IPR036890">
    <property type="entry name" value="HATPase_C_sf"/>
</dbReference>
<keyword evidence="7" id="KW-0067">ATP-binding</keyword>
<evidence type="ECO:0000259" key="12">
    <source>
        <dbReference type="Pfam" id="PF07730"/>
    </source>
</evidence>
<evidence type="ECO:0000256" key="1">
    <source>
        <dbReference type="ARBA" id="ARBA00000085"/>
    </source>
</evidence>
<proteinExistence type="predicted"/>
<evidence type="ECO:0000256" key="6">
    <source>
        <dbReference type="ARBA" id="ARBA00022777"/>
    </source>
</evidence>
<keyword evidence="10" id="KW-1133">Transmembrane helix</keyword>
<dbReference type="Gene3D" id="1.20.5.1930">
    <property type="match status" value="1"/>
</dbReference>
<keyword evidence="14" id="KW-1185">Reference proteome</keyword>
<evidence type="ECO:0000313" key="14">
    <source>
        <dbReference type="Proteomes" id="UP000614741"/>
    </source>
</evidence>
<evidence type="ECO:0000313" key="13">
    <source>
        <dbReference type="EMBL" id="GIG41589.1"/>
    </source>
</evidence>
<protein>
    <recommendedName>
        <fullName evidence="2">histidine kinase</fullName>
        <ecNumber evidence="2">2.7.13.3</ecNumber>
    </recommendedName>
</protein>
<keyword evidence="3" id="KW-0597">Phosphoprotein</keyword>
<gene>
    <name evidence="13" type="ORF">Cph01nite_33510</name>
</gene>
<evidence type="ECO:0000259" key="11">
    <source>
        <dbReference type="Pfam" id="PF02518"/>
    </source>
</evidence>
<organism evidence="13 14">
    <name type="scientific">Cellulomonas phragmiteti</name>
    <dbReference type="NCBI Taxonomy" id="478780"/>
    <lineage>
        <taxon>Bacteria</taxon>
        <taxon>Bacillati</taxon>
        <taxon>Actinomycetota</taxon>
        <taxon>Actinomycetes</taxon>
        <taxon>Micrococcales</taxon>
        <taxon>Cellulomonadaceae</taxon>
        <taxon>Cellulomonas</taxon>
    </lineage>
</organism>